<dbReference type="Proteomes" id="UP000663880">
    <property type="component" value="Unassembled WGS sequence"/>
</dbReference>
<evidence type="ECO:0000313" key="2">
    <source>
        <dbReference type="Proteomes" id="UP000663880"/>
    </source>
</evidence>
<comment type="caution">
    <text evidence="1">The sequence shown here is derived from an EMBL/GenBank/DDBJ whole genome shotgun (WGS) entry which is preliminary data.</text>
</comment>
<proteinExistence type="predicted"/>
<name>A0A821WM60_9NEOP</name>
<dbReference type="EMBL" id="CAJOBZ010000062">
    <property type="protein sequence ID" value="CAF4928660.1"/>
    <property type="molecule type" value="Genomic_DNA"/>
</dbReference>
<dbReference type="AlphaFoldDB" id="A0A821WM60"/>
<protein>
    <submittedName>
        <fullName evidence="1">Uncharacterized protein</fullName>
    </submittedName>
</protein>
<organism evidence="1 2">
    <name type="scientific">Pieris macdunnoughi</name>
    <dbReference type="NCBI Taxonomy" id="345717"/>
    <lineage>
        <taxon>Eukaryota</taxon>
        <taxon>Metazoa</taxon>
        <taxon>Ecdysozoa</taxon>
        <taxon>Arthropoda</taxon>
        <taxon>Hexapoda</taxon>
        <taxon>Insecta</taxon>
        <taxon>Pterygota</taxon>
        <taxon>Neoptera</taxon>
        <taxon>Endopterygota</taxon>
        <taxon>Lepidoptera</taxon>
        <taxon>Glossata</taxon>
        <taxon>Ditrysia</taxon>
        <taxon>Papilionoidea</taxon>
        <taxon>Pieridae</taxon>
        <taxon>Pierinae</taxon>
        <taxon>Pieris</taxon>
    </lineage>
</organism>
<reference evidence="1" key="1">
    <citation type="submission" date="2021-02" db="EMBL/GenBank/DDBJ databases">
        <authorList>
            <person name="Steward A R."/>
        </authorList>
    </citation>
    <scope>NUCLEOTIDE SEQUENCE</scope>
</reference>
<evidence type="ECO:0000313" key="1">
    <source>
        <dbReference type="EMBL" id="CAF4928660.1"/>
    </source>
</evidence>
<accession>A0A821WM60</accession>
<sequence>MHCVCISTTVIKRSTDTIQQHLCIVKADAGSPWVHFLLSGKCFLSKSQEMLLLHPVASPCPRCTSRVHLLTPFSNEFHSRGAVAETAGPNQNIINTHGPMKEADELTKDLLKMPTTSSQISKSSFEMNAQVGREKFYKPLQSELILCI</sequence>
<gene>
    <name evidence="1" type="ORF">PMACD_LOCUS13662</name>
</gene>
<keyword evidence="2" id="KW-1185">Reference proteome</keyword>